<protein>
    <recommendedName>
        <fullName evidence="3">Alpha/beta hydrolase</fullName>
    </recommendedName>
</protein>
<dbReference type="Proteomes" id="UP000295765">
    <property type="component" value="Unassembled WGS sequence"/>
</dbReference>
<reference evidence="1 2" key="1">
    <citation type="submission" date="2019-03" db="EMBL/GenBank/DDBJ databases">
        <title>Genomic Encyclopedia of Type Strains, Phase IV (KMG-IV): sequencing the most valuable type-strain genomes for metagenomic binning, comparative biology and taxonomic classification.</title>
        <authorList>
            <person name="Goeker M."/>
        </authorList>
    </citation>
    <scope>NUCLEOTIDE SEQUENCE [LARGE SCALE GENOMIC DNA]</scope>
    <source>
        <strain evidence="1 2">DSM 25287</strain>
    </source>
</reference>
<proteinExistence type="predicted"/>
<evidence type="ECO:0008006" key="3">
    <source>
        <dbReference type="Google" id="ProtNLM"/>
    </source>
</evidence>
<organism evidence="1 2">
    <name type="scientific">Plasticicumulans lactativorans</name>
    <dbReference type="NCBI Taxonomy" id="1133106"/>
    <lineage>
        <taxon>Bacteria</taxon>
        <taxon>Pseudomonadati</taxon>
        <taxon>Pseudomonadota</taxon>
        <taxon>Gammaproteobacteria</taxon>
        <taxon>Candidatus Competibacteraceae</taxon>
        <taxon>Plasticicumulans</taxon>
    </lineage>
</organism>
<accession>A0A4R2L6X5</accession>
<name>A0A4R2L6X5_9GAMM</name>
<dbReference type="GO" id="GO:0016787">
    <property type="term" value="F:hydrolase activity"/>
    <property type="evidence" value="ECO:0007669"/>
    <property type="project" value="InterPro"/>
</dbReference>
<dbReference type="EMBL" id="SLWY01000010">
    <property type="protein sequence ID" value="TCO81037.1"/>
    <property type="molecule type" value="Genomic_DNA"/>
</dbReference>
<dbReference type="AlphaFoldDB" id="A0A4R2L6X5"/>
<dbReference type="InterPro" id="IPR010662">
    <property type="entry name" value="RBBP9/YdeN"/>
</dbReference>
<gene>
    <name evidence="1" type="ORF">EV699_11062</name>
</gene>
<dbReference type="RefSeq" id="WP_132542218.1">
    <property type="nucleotide sequence ID" value="NZ_SLWY01000010.1"/>
</dbReference>
<dbReference type="SUPFAM" id="SSF53474">
    <property type="entry name" value="alpha/beta-Hydrolases"/>
    <property type="match status" value="1"/>
</dbReference>
<dbReference type="OrthoDB" id="9804993at2"/>
<evidence type="ECO:0000313" key="1">
    <source>
        <dbReference type="EMBL" id="TCO81037.1"/>
    </source>
</evidence>
<comment type="caution">
    <text evidence="1">The sequence shown here is derived from an EMBL/GenBank/DDBJ whole genome shotgun (WGS) entry which is preliminary data.</text>
</comment>
<keyword evidence="2" id="KW-1185">Reference proteome</keyword>
<sequence>MAVGVVVVPGYGDSEPAHWQSFACRRHPQWRRVRQADWERPEVEPWVVALDAEVRALDGPLVLVAHSLGCITVVEWAARRRADVRGALLVAPADTDELPFFADVPLAPLPFPSIVVASRNDPYVRFERAQAFAAAWGSRLVDAGAAGHLNAAAGYGDWPRIGFWLGPWLGTTPGAGAAAGRGVAAVLPG</sequence>
<evidence type="ECO:0000313" key="2">
    <source>
        <dbReference type="Proteomes" id="UP000295765"/>
    </source>
</evidence>
<dbReference type="InterPro" id="IPR029058">
    <property type="entry name" value="AB_hydrolase_fold"/>
</dbReference>
<dbReference type="Pfam" id="PF06821">
    <property type="entry name" value="Ser_hydrolase"/>
    <property type="match status" value="1"/>
</dbReference>
<dbReference type="Gene3D" id="3.40.50.1820">
    <property type="entry name" value="alpha/beta hydrolase"/>
    <property type="match status" value="1"/>
</dbReference>